<dbReference type="InterPro" id="IPR042226">
    <property type="entry name" value="eFR1_2_sf"/>
</dbReference>
<evidence type="ECO:0008006" key="2">
    <source>
        <dbReference type="Google" id="ProtNLM"/>
    </source>
</evidence>
<dbReference type="Gene3D" id="3.30.420.60">
    <property type="entry name" value="eRF1 domain 2"/>
    <property type="match status" value="1"/>
</dbReference>
<evidence type="ECO:0000313" key="1">
    <source>
        <dbReference type="EMBL" id="VAW43614.1"/>
    </source>
</evidence>
<proteinExistence type="predicted"/>
<feature type="non-terminal residue" evidence="1">
    <location>
        <position position="227"/>
    </location>
</feature>
<accession>A0A3B0WJ85</accession>
<reference evidence="1" key="1">
    <citation type="submission" date="2018-06" db="EMBL/GenBank/DDBJ databases">
        <authorList>
            <person name="Zhirakovskaya E."/>
        </authorList>
    </citation>
    <scope>NUCLEOTIDE SEQUENCE</scope>
</reference>
<organism evidence="1">
    <name type="scientific">hydrothermal vent metagenome</name>
    <dbReference type="NCBI Taxonomy" id="652676"/>
    <lineage>
        <taxon>unclassified sequences</taxon>
        <taxon>metagenomes</taxon>
        <taxon>ecological metagenomes</taxon>
    </lineage>
</organism>
<name>A0A3B0WJ85_9ZZZZ</name>
<dbReference type="AlphaFoldDB" id="A0A3B0WJ85"/>
<protein>
    <recommendedName>
        <fullName evidence="2">eRF1 domain-containing protein</fullName>
    </recommendedName>
</protein>
<gene>
    <name evidence="1" type="ORF">MNBD_CHLOROFLEXI01-4003</name>
</gene>
<dbReference type="EMBL" id="UOEU01001120">
    <property type="protein sequence ID" value="VAW43614.1"/>
    <property type="molecule type" value="Genomic_DNA"/>
</dbReference>
<dbReference type="InterPro" id="IPR041202">
    <property type="entry name" value="BaeRF_family10"/>
</dbReference>
<sequence length="227" mass="25395">MISQDQFQALLSYNPTDDKVLTLYLNSDSGQEPVEAIKLKAKNMLRGVAEAEKEAALKIEAYLNYSFNWDTPGLVIFSSQGGDFFETYPTAVSFRNRLRITHKPYLKPLAHLLDFYAHYGVVLVDRVGARFFAYHLGELQETSGFMGEEIHKLKQGRGSAAIGRRGGVGGGSREEENARRNLREAAAATLDFFANKPIRRLFLGGTPQTIAQFRELLPKQMQSCLAD</sequence>
<dbReference type="Pfam" id="PF18854">
    <property type="entry name" value="baeRF_family10"/>
    <property type="match status" value="1"/>
</dbReference>